<evidence type="ECO:0000256" key="2">
    <source>
        <dbReference type="ARBA" id="ARBA00022472"/>
    </source>
</evidence>
<keyword evidence="5" id="KW-1185">Reference proteome</keyword>
<proteinExistence type="inferred from homology"/>
<protein>
    <submittedName>
        <fullName evidence="4">Uncharacterized protein</fullName>
    </submittedName>
</protein>
<keyword evidence="2" id="KW-0805">Transcription regulation</keyword>
<organism evidence="4 5">
    <name type="scientific">Dioscorea zingiberensis</name>
    <dbReference type="NCBI Taxonomy" id="325984"/>
    <lineage>
        <taxon>Eukaryota</taxon>
        <taxon>Viridiplantae</taxon>
        <taxon>Streptophyta</taxon>
        <taxon>Embryophyta</taxon>
        <taxon>Tracheophyta</taxon>
        <taxon>Spermatophyta</taxon>
        <taxon>Magnoliopsida</taxon>
        <taxon>Liliopsida</taxon>
        <taxon>Dioscoreales</taxon>
        <taxon>Dioscoreaceae</taxon>
        <taxon>Dioscorea</taxon>
    </lineage>
</organism>
<evidence type="ECO:0000256" key="3">
    <source>
        <dbReference type="ARBA" id="ARBA00022946"/>
    </source>
</evidence>
<dbReference type="OrthoDB" id="637682at2759"/>
<dbReference type="EMBL" id="JAGGNH010000004">
    <property type="protein sequence ID" value="KAJ0975155.1"/>
    <property type="molecule type" value="Genomic_DNA"/>
</dbReference>
<evidence type="ECO:0000313" key="4">
    <source>
        <dbReference type="EMBL" id="KAJ0975155.1"/>
    </source>
</evidence>
<comment type="caution">
    <text evidence="4">The sequence shown here is derived from an EMBL/GenBank/DDBJ whole genome shotgun (WGS) entry which is preliminary data.</text>
</comment>
<dbReference type="Gene3D" id="1.25.70.10">
    <property type="entry name" value="Transcription termination factor 3, mitochondrial"/>
    <property type="match status" value="1"/>
</dbReference>
<name>A0A9D5CL70_9LILI</name>
<dbReference type="InterPro" id="IPR003690">
    <property type="entry name" value="MTERF"/>
</dbReference>
<comment type="similarity">
    <text evidence="1">Belongs to the mTERF family.</text>
</comment>
<reference evidence="4" key="1">
    <citation type="submission" date="2021-03" db="EMBL/GenBank/DDBJ databases">
        <authorList>
            <person name="Li Z."/>
            <person name="Yang C."/>
        </authorList>
    </citation>
    <scope>NUCLEOTIDE SEQUENCE</scope>
    <source>
        <strain evidence="4">Dzin_1.0</strain>
        <tissue evidence="4">Leaf</tissue>
    </source>
</reference>
<evidence type="ECO:0000256" key="1">
    <source>
        <dbReference type="ARBA" id="ARBA00007692"/>
    </source>
</evidence>
<keyword evidence="2" id="KW-0804">Transcription</keyword>
<accession>A0A9D5CL70</accession>
<dbReference type="InterPro" id="IPR038538">
    <property type="entry name" value="MTERF_sf"/>
</dbReference>
<dbReference type="AlphaFoldDB" id="A0A9D5CL70"/>
<keyword evidence="3" id="KW-0809">Transit peptide</keyword>
<dbReference type="PANTHER" id="PTHR13068">
    <property type="entry name" value="CGI-12 PROTEIN-RELATED"/>
    <property type="match status" value="1"/>
</dbReference>
<reference evidence="4" key="2">
    <citation type="journal article" date="2022" name="Hortic Res">
        <title>The genome of Dioscorea zingiberensis sheds light on the biosynthesis, origin and evolution of the medicinally important diosgenin saponins.</title>
        <authorList>
            <person name="Li Y."/>
            <person name="Tan C."/>
            <person name="Li Z."/>
            <person name="Guo J."/>
            <person name="Li S."/>
            <person name="Chen X."/>
            <person name="Wang C."/>
            <person name="Dai X."/>
            <person name="Yang H."/>
            <person name="Song W."/>
            <person name="Hou L."/>
            <person name="Xu J."/>
            <person name="Tong Z."/>
            <person name="Xu A."/>
            <person name="Yuan X."/>
            <person name="Wang W."/>
            <person name="Yang Q."/>
            <person name="Chen L."/>
            <person name="Sun Z."/>
            <person name="Wang K."/>
            <person name="Pan B."/>
            <person name="Chen J."/>
            <person name="Bao Y."/>
            <person name="Liu F."/>
            <person name="Qi X."/>
            <person name="Gang D.R."/>
            <person name="Wen J."/>
            <person name="Li J."/>
        </authorList>
    </citation>
    <scope>NUCLEOTIDE SEQUENCE</scope>
    <source>
        <strain evidence="4">Dzin_1.0</strain>
    </source>
</reference>
<dbReference type="PANTHER" id="PTHR13068:SF242">
    <property type="entry name" value="OS04G0637500 PROTEIN"/>
    <property type="match status" value="1"/>
</dbReference>
<dbReference type="GO" id="GO:0003676">
    <property type="term" value="F:nucleic acid binding"/>
    <property type="evidence" value="ECO:0007669"/>
    <property type="project" value="InterPro"/>
</dbReference>
<dbReference type="Proteomes" id="UP001085076">
    <property type="component" value="Miscellaneous, Linkage group lg04"/>
</dbReference>
<gene>
    <name evidence="4" type="ORF">J5N97_017120</name>
</gene>
<sequence length="181" mass="21612">MAAMSLQERAMTEWENNRTNMVVLKFLSFLLQKPEYLKALADRIEIMGIPHYSGMFLWGLSTLWMVGKARFCAKVELMKSLGWSKVDFLTAFRTNLIFLTVFEEKLREKMNFFVKIASCKPSKRAQKPTLRMYSLEKRLLPWYHVVQILKLKGLYNGKSRVWSVMYRFEKRFMEDFILCHR</sequence>
<evidence type="ECO:0000313" key="5">
    <source>
        <dbReference type="Proteomes" id="UP001085076"/>
    </source>
</evidence>
<keyword evidence="2" id="KW-0806">Transcription termination</keyword>
<dbReference type="Pfam" id="PF02536">
    <property type="entry name" value="mTERF"/>
    <property type="match status" value="1"/>
</dbReference>
<dbReference type="GO" id="GO:0006353">
    <property type="term" value="P:DNA-templated transcription termination"/>
    <property type="evidence" value="ECO:0007669"/>
    <property type="project" value="UniProtKB-KW"/>
</dbReference>